<protein>
    <submittedName>
        <fullName evidence="2">Putative secreted protein</fullName>
    </submittedName>
</protein>
<accession>A0A2M4D4E0</accession>
<dbReference type="EMBL" id="GGFL01007780">
    <property type="protein sequence ID" value="MBW71958.1"/>
    <property type="molecule type" value="Transcribed_RNA"/>
</dbReference>
<sequence length="79" mass="8795">MSTLRGLPLFFLQSSLLSVRRSMVCSLVGTEPPALVRPQPVNRTVAFTGTTFSEYSILLTVLENLIGVARRTRPMSLWN</sequence>
<evidence type="ECO:0000313" key="2">
    <source>
        <dbReference type="EMBL" id="MBW71958.1"/>
    </source>
</evidence>
<dbReference type="AlphaFoldDB" id="A0A2M4D4E0"/>
<feature type="chain" id="PRO_5014882637" evidence="1">
    <location>
        <begin position="27"/>
        <end position="79"/>
    </location>
</feature>
<organism evidence="2">
    <name type="scientific">Anopheles darlingi</name>
    <name type="common">Mosquito</name>
    <dbReference type="NCBI Taxonomy" id="43151"/>
    <lineage>
        <taxon>Eukaryota</taxon>
        <taxon>Metazoa</taxon>
        <taxon>Ecdysozoa</taxon>
        <taxon>Arthropoda</taxon>
        <taxon>Hexapoda</taxon>
        <taxon>Insecta</taxon>
        <taxon>Pterygota</taxon>
        <taxon>Neoptera</taxon>
        <taxon>Endopterygota</taxon>
        <taxon>Diptera</taxon>
        <taxon>Nematocera</taxon>
        <taxon>Culicoidea</taxon>
        <taxon>Culicidae</taxon>
        <taxon>Anophelinae</taxon>
        <taxon>Anopheles</taxon>
    </lineage>
</organism>
<keyword evidence="1" id="KW-0732">Signal</keyword>
<proteinExistence type="predicted"/>
<evidence type="ECO:0000256" key="1">
    <source>
        <dbReference type="SAM" id="SignalP"/>
    </source>
</evidence>
<name>A0A2M4D4E0_ANODA</name>
<reference evidence="2" key="1">
    <citation type="submission" date="2018-01" db="EMBL/GenBank/DDBJ databases">
        <title>An insight into the sialome of Amazonian anophelines.</title>
        <authorList>
            <person name="Ribeiro J.M."/>
            <person name="Scarpassa V."/>
            <person name="Calvo E."/>
        </authorList>
    </citation>
    <scope>NUCLEOTIDE SEQUENCE</scope>
</reference>
<feature type="signal peptide" evidence="1">
    <location>
        <begin position="1"/>
        <end position="26"/>
    </location>
</feature>